<gene>
    <name evidence="1" type="ORF">GCM10022416_23200</name>
</gene>
<organism evidence="1 2">
    <name type="scientific">Actinomadura keratinilytica</name>
    <dbReference type="NCBI Taxonomy" id="547461"/>
    <lineage>
        <taxon>Bacteria</taxon>
        <taxon>Bacillati</taxon>
        <taxon>Actinomycetota</taxon>
        <taxon>Actinomycetes</taxon>
        <taxon>Streptosporangiales</taxon>
        <taxon>Thermomonosporaceae</taxon>
        <taxon>Actinomadura</taxon>
    </lineage>
</organism>
<comment type="caution">
    <text evidence="1">The sequence shown here is derived from an EMBL/GenBank/DDBJ whole genome shotgun (WGS) entry which is preliminary data.</text>
</comment>
<sequence>MQLLKLLSTPQVMSTGQPASPSACGLIRQHLNEQKPSPTRCHRVRAQIRDGIPDEHLRLVATWGDAEETCCTNPSTGTGHSCTARASSCDILPDPARVQYLQGDDAARG</sequence>
<keyword evidence="2" id="KW-1185">Reference proteome</keyword>
<name>A0ABP7YLT9_9ACTN</name>
<evidence type="ECO:0000313" key="1">
    <source>
        <dbReference type="EMBL" id="GAA4138111.1"/>
    </source>
</evidence>
<reference evidence="2" key="1">
    <citation type="journal article" date="2019" name="Int. J. Syst. Evol. Microbiol.">
        <title>The Global Catalogue of Microorganisms (GCM) 10K type strain sequencing project: providing services to taxonomists for standard genome sequencing and annotation.</title>
        <authorList>
            <consortium name="The Broad Institute Genomics Platform"/>
            <consortium name="The Broad Institute Genome Sequencing Center for Infectious Disease"/>
            <person name="Wu L."/>
            <person name="Ma J."/>
        </authorList>
    </citation>
    <scope>NUCLEOTIDE SEQUENCE [LARGE SCALE GENOMIC DNA]</scope>
    <source>
        <strain evidence="2">JCM 17316</strain>
    </source>
</reference>
<protein>
    <submittedName>
        <fullName evidence="1">Uncharacterized protein</fullName>
    </submittedName>
</protein>
<dbReference type="Proteomes" id="UP001500266">
    <property type="component" value="Unassembled WGS sequence"/>
</dbReference>
<dbReference type="EMBL" id="BAABDO010000025">
    <property type="protein sequence ID" value="GAA4138111.1"/>
    <property type="molecule type" value="Genomic_DNA"/>
</dbReference>
<accession>A0ABP7YLT9</accession>
<proteinExistence type="predicted"/>
<evidence type="ECO:0000313" key="2">
    <source>
        <dbReference type="Proteomes" id="UP001500266"/>
    </source>
</evidence>